<protein>
    <submittedName>
        <fullName evidence="3">DUF3093 domain-containing protein</fullName>
    </submittedName>
</protein>
<sequence length="171" mass="18751">MARVSESVSNATRVVYRERQWVPWSWWIFGALIVALLTGQLAHNRSEIWLWAPGIVLTGTAIWVLLSLSGTVISVEQDEEGVRWLHAGDAVLPDDAISRTLAVPASAKRNAMGRQLDPAAFVVSHGWVPEMAMFVLDDPEDPTPYWLIGSRDPEALIAALLPGDHGHQPAA</sequence>
<accession>A0A9Q4GLX3</accession>
<keyword evidence="1" id="KW-0472">Membrane</keyword>
<dbReference type="EMBL" id="JAENIP010000008">
    <property type="protein sequence ID" value="MBK1843765.1"/>
    <property type="molecule type" value="Genomic_DNA"/>
</dbReference>
<evidence type="ECO:0000256" key="1">
    <source>
        <dbReference type="SAM" id="Phobius"/>
    </source>
</evidence>
<dbReference type="Proteomes" id="UP001070238">
    <property type="component" value="Unassembled WGS sequence"/>
</dbReference>
<evidence type="ECO:0000313" key="2">
    <source>
        <dbReference type="EMBL" id="MBK1843765.1"/>
    </source>
</evidence>
<gene>
    <name evidence="2" type="ORF">JIM95_04075</name>
    <name evidence="3" type="ORF">OS123_01345</name>
</gene>
<feature type="transmembrane region" description="Helical" evidence="1">
    <location>
        <begin position="48"/>
        <end position="68"/>
    </location>
</feature>
<evidence type="ECO:0000313" key="4">
    <source>
        <dbReference type="Proteomes" id="UP000650005"/>
    </source>
</evidence>
<dbReference type="InterPro" id="IPR021443">
    <property type="entry name" value="DUF3093"/>
</dbReference>
<keyword evidence="1" id="KW-0812">Transmembrane</keyword>
<dbReference type="Proteomes" id="UP000650005">
    <property type="component" value="Unassembled WGS sequence"/>
</dbReference>
<comment type="caution">
    <text evidence="3">The sequence shown here is derived from an EMBL/GenBank/DDBJ whole genome shotgun (WGS) entry which is preliminary data.</text>
</comment>
<keyword evidence="4" id="KW-1185">Reference proteome</keyword>
<dbReference type="Pfam" id="PF11292">
    <property type="entry name" value="DUF3093"/>
    <property type="match status" value="1"/>
</dbReference>
<feature type="transmembrane region" description="Helical" evidence="1">
    <location>
        <begin position="21"/>
        <end position="42"/>
    </location>
</feature>
<reference evidence="3" key="2">
    <citation type="submission" date="2022-11" db="EMBL/GenBank/DDBJ databases">
        <title>Corynebacterium sp. isolated from Penguins.</title>
        <authorList>
            <person name="Sedlar K."/>
            <person name="Svec P."/>
        </authorList>
    </citation>
    <scope>NUCLEOTIDE SEQUENCE</scope>
    <source>
        <strain evidence="3">P5875</strain>
    </source>
</reference>
<name>A0A9Q4GLX3_9CORY</name>
<reference evidence="2" key="1">
    <citation type="submission" date="2021-01" db="EMBL/GenBank/DDBJ databases">
        <title>Characterization of Corynebacterium spp. from penguins.</title>
        <authorList>
            <person name="Svec P."/>
        </authorList>
    </citation>
    <scope>NUCLEOTIDE SEQUENCE</scope>
    <source>
        <strain evidence="2">CCM 8835</strain>
    </source>
</reference>
<evidence type="ECO:0000313" key="5">
    <source>
        <dbReference type="Proteomes" id="UP001070238"/>
    </source>
</evidence>
<keyword evidence="1" id="KW-1133">Transmembrane helix</keyword>
<organism evidence="3 5">
    <name type="scientific">Corynebacterium antarcticum</name>
    <dbReference type="NCBI Taxonomy" id="2800405"/>
    <lineage>
        <taxon>Bacteria</taxon>
        <taxon>Bacillati</taxon>
        <taxon>Actinomycetota</taxon>
        <taxon>Actinomycetes</taxon>
        <taxon>Mycobacteriales</taxon>
        <taxon>Corynebacteriaceae</taxon>
        <taxon>Corynebacterium</taxon>
    </lineage>
</organism>
<dbReference type="RefSeq" id="WP_200257257.1">
    <property type="nucleotide sequence ID" value="NZ_JAENIP020000001.1"/>
</dbReference>
<evidence type="ECO:0000313" key="3">
    <source>
        <dbReference type="EMBL" id="MCX7537191.1"/>
    </source>
</evidence>
<dbReference type="AlphaFoldDB" id="A0A9Q4GLX3"/>
<proteinExistence type="predicted"/>
<dbReference type="EMBL" id="JAPMKX010000001">
    <property type="protein sequence ID" value="MCX7537191.1"/>
    <property type="molecule type" value="Genomic_DNA"/>
</dbReference>